<evidence type="ECO:0000313" key="4">
    <source>
        <dbReference type="Proteomes" id="UP000219922"/>
    </source>
</evidence>
<gene>
    <name evidence="3" type="ORF">CON36_35360</name>
</gene>
<evidence type="ECO:0000256" key="1">
    <source>
        <dbReference type="SAM" id="Phobius"/>
    </source>
</evidence>
<dbReference type="InterPro" id="IPR012340">
    <property type="entry name" value="NA-bd_OB-fold"/>
</dbReference>
<reference evidence="3 4" key="1">
    <citation type="submission" date="2017-09" db="EMBL/GenBank/DDBJ databases">
        <title>Large-scale bioinformatics analysis of Bacillus genomes uncovers conserved roles of natural products in bacterial physiology.</title>
        <authorList>
            <consortium name="Agbiome Team Llc"/>
            <person name="Bleich R.M."/>
            <person name="Grubbs K.J."/>
            <person name="Santa Maria K.C."/>
            <person name="Allen S.E."/>
            <person name="Farag S."/>
            <person name="Shank E.A."/>
            <person name="Bowers A."/>
        </authorList>
    </citation>
    <scope>NUCLEOTIDE SEQUENCE [LARGE SCALE GENOMIC DNA]</scope>
    <source>
        <strain evidence="3 4">AFS092789</strain>
    </source>
</reference>
<accession>A0A9X6XV07</accession>
<feature type="domain" description="Membrane protein NfeD2 N-terminal transmembrane" evidence="2">
    <location>
        <begin position="8"/>
        <end position="109"/>
    </location>
</feature>
<keyword evidence="1" id="KW-0472">Membrane</keyword>
<dbReference type="AlphaFoldDB" id="A0A9X6XV07"/>
<keyword evidence="1" id="KW-0812">Transmembrane</keyword>
<protein>
    <recommendedName>
        <fullName evidence="2">Membrane protein NfeD2 N-terminal transmembrane domain-containing protein</fullName>
    </recommendedName>
</protein>
<feature type="transmembrane region" description="Helical" evidence="1">
    <location>
        <begin position="50"/>
        <end position="70"/>
    </location>
</feature>
<comment type="caution">
    <text evidence="3">The sequence shown here is derived from an EMBL/GenBank/DDBJ whole genome shotgun (WGS) entry which is preliminary data.</text>
</comment>
<dbReference type="RefSeq" id="WP_098007266.1">
    <property type="nucleotide sequence ID" value="NZ_NVMX01000251.1"/>
</dbReference>
<dbReference type="InterPro" id="IPR058653">
    <property type="entry name" value="NfeD2_TM"/>
</dbReference>
<dbReference type="Pfam" id="PF25842">
    <property type="entry name" value="NfeD_TM"/>
    <property type="match status" value="1"/>
</dbReference>
<proteinExistence type="predicted"/>
<name>A0A9X6XV07_BACCE</name>
<sequence length="182" mass="19491">MVRKLMQLWGMDIQTIYLYTLIICGSLSLLYMLFGDLLHAIGGDISPGSVLNPTVVLSFFAILGASGYIFETTSSMASITILVISTLIALVLVSIIHFFILAPLSKAEQNTASRMEDSKGKVGEVIITIPEDGLGEVLLKSKFGNNGQPAKSSDNSEIPEGSQVKVVGIEDGVVLVVERIDT</sequence>
<keyword evidence="1" id="KW-1133">Transmembrane helix</keyword>
<feature type="transmembrane region" description="Helical" evidence="1">
    <location>
        <begin position="76"/>
        <end position="104"/>
    </location>
</feature>
<feature type="transmembrane region" description="Helical" evidence="1">
    <location>
        <begin position="16"/>
        <end position="38"/>
    </location>
</feature>
<dbReference type="Proteomes" id="UP000219922">
    <property type="component" value="Unassembled WGS sequence"/>
</dbReference>
<evidence type="ECO:0000313" key="3">
    <source>
        <dbReference type="EMBL" id="PDZ94143.1"/>
    </source>
</evidence>
<evidence type="ECO:0000259" key="2">
    <source>
        <dbReference type="Pfam" id="PF25842"/>
    </source>
</evidence>
<organism evidence="3 4">
    <name type="scientific">Bacillus cereus</name>
    <dbReference type="NCBI Taxonomy" id="1396"/>
    <lineage>
        <taxon>Bacteria</taxon>
        <taxon>Bacillati</taxon>
        <taxon>Bacillota</taxon>
        <taxon>Bacilli</taxon>
        <taxon>Bacillales</taxon>
        <taxon>Bacillaceae</taxon>
        <taxon>Bacillus</taxon>
        <taxon>Bacillus cereus group</taxon>
    </lineage>
</organism>
<dbReference type="Gene3D" id="2.40.50.140">
    <property type="entry name" value="Nucleic acid-binding proteins"/>
    <property type="match status" value="1"/>
</dbReference>
<dbReference type="EMBL" id="NVMX01000251">
    <property type="protein sequence ID" value="PDZ94143.1"/>
    <property type="molecule type" value="Genomic_DNA"/>
</dbReference>